<protein>
    <submittedName>
        <fullName evidence="4">Enoyl-CoA hydratase</fullName>
        <ecNumber evidence="4">4.2.1.17</ecNumber>
    </submittedName>
</protein>
<evidence type="ECO:0000256" key="2">
    <source>
        <dbReference type="ARBA" id="ARBA00023239"/>
    </source>
</evidence>
<dbReference type="Pfam" id="PF00378">
    <property type="entry name" value="ECH_1"/>
    <property type="match status" value="1"/>
</dbReference>
<comment type="similarity">
    <text evidence="1 3">Belongs to the enoyl-CoA hydratase/isomerase family.</text>
</comment>
<dbReference type="EC" id="4.2.1.17" evidence="4"/>
<evidence type="ECO:0000256" key="3">
    <source>
        <dbReference type="RuleBase" id="RU003707"/>
    </source>
</evidence>
<evidence type="ECO:0000313" key="5">
    <source>
        <dbReference type="Proteomes" id="UP000481327"/>
    </source>
</evidence>
<dbReference type="AlphaFoldDB" id="A0A7C9KIH9"/>
<keyword evidence="5" id="KW-1185">Reference proteome</keyword>
<dbReference type="InterPro" id="IPR014748">
    <property type="entry name" value="Enoyl-CoA_hydra_C"/>
</dbReference>
<organism evidence="4 5">
    <name type="scientific">Sandarakinorhabdus fusca</name>
    <dbReference type="NCBI Taxonomy" id="1439888"/>
    <lineage>
        <taxon>Bacteria</taxon>
        <taxon>Pseudomonadati</taxon>
        <taxon>Pseudomonadota</taxon>
        <taxon>Alphaproteobacteria</taxon>
        <taxon>Sphingomonadales</taxon>
        <taxon>Sphingosinicellaceae</taxon>
        <taxon>Sandarakinorhabdus</taxon>
    </lineage>
</organism>
<dbReference type="InterPro" id="IPR001753">
    <property type="entry name" value="Enoyl-CoA_hydra/iso"/>
</dbReference>
<evidence type="ECO:0000313" key="4">
    <source>
        <dbReference type="EMBL" id="MQT17361.1"/>
    </source>
</evidence>
<dbReference type="OrthoDB" id="7225138at2"/>
<dbReference type="GO" id="GO:0006635">
    <property type="term" value="P:fatty acid beta-oxidation"/>
    <property type="evidence" value="ECO:0007669"/>
    <property type="project" value="TreeGrafter"/>
</dbReference>
<dbReference type="InterPro" id="IPR029045">
    <property type="entry name" value="ClpP/crotonase-like_dom_sf"/>
</dbReference>
<dbReference type="PANTHER" id="PTHR11941:SF54">
    <property type="entry name" value="ENOYL-COA HYDRATASE, MITOCHONDRIAL"/>
    <property type="match status" value="1"/>
</dbReference>
<dbReference type="Gene3D" id="1.10.12.10">
    <property type="entry name" value="Lyase 2-enoyl-coa Hydratase, Chain A, domain 2"/>
    <property type="match status" value="1"/>
</dbReference>
<dbReference type="InterPro" id="IPR018376">
    <property type="entry name" value="Enoyl-CoA_hyd/isom_CS"/>
</dbReference>
<dbReference type="Gene3D" id="3.90.226.10">
    <property type="entry name" value="2-enoyl-CoA Hydratase, Chain A, domain 1"/>
    <property type="match status" value="1"/>
</dbReference>
<sequence>MSIYEHCTIERDGRTLIVTMNRPDRMNALHPPANAELAQVFDDFAADPELWVAVLTGAGPRAFSAGNDLRWQAEGNAITVPATGFAGLTSRWDLDKPVIAAVNGVAMGGGFEIALACDFILASDAASFALPEPKVGLAALAGGLHRLPRSIGVKRAMGMILTGRTVSAAEGKALGFVHDVVAPDALMGAAKALAAQICELSPMSVRASKQVVSRSLDTASLQAAYDGQMAHPAVAALWKSDDVREGPLAFAQKRKPEWKGR</sequence>
<comment type="caution">
    <text evidence="4">The sequence shown here is derived from an EMBL/GenBank/DDBJ whole genome shotgun (WGS) entry which is preliminary data.</text>
</comment>
<evidence type="ECO:0000256" key="1">
    <source>
        <dbReference type="ARBA" id="ARBA00005254"/>
    </source>
</evidence>
<dbReference type="GO" id="GO:0004300">
    <property type="term" value="F:enoyl-CoA hydratase activity"/>
    <property type="evidence" value="ECO:0007669"/>
    <property type="project" value="UniProtKB-EC"/>
</dbReference>
<dbReference type="PANTHER" id="PTHR11941">
    <property type="entry name" value="ENOYL-COA HYDRATASE-RELATED"/>
    <property type="match status" value="1"/>
</dbReference>
<dbReference type="CDD" id="cd06558">
    <property type="entry name" value="crotonase-like"/>
    <property type="match status" value="1"/>
</dbReference>
<dbReference type="RefSeq" id="WP_152577836.1">
    <property type="nucleotide sequence ID" value="NZ_WEFI01000003.1"/>
</dbReference>
<dbReference type="FunFam" id="3.90.226.10:FF:000009">
    <property type="entry name" value="Carnitinyl-CoA dehydratase"/>
    <property type="match status" value="1"/>
</dbReference>
<accession>A0A7C9KIH9</accession>
<proteinExistence type="inferred from homology"/>
<gene>
    <name evidence="4" type="ORF">F3168_08805</name>
</gene>
<dbReference type="PROSITE" id="PS00166">
    <property type="entry name" value="ENOYL_COA_HYDRATASE"/>
    <property type="match status" value="1"/>
</dbReference>
<keyword evidence="2 4" id="KW-0456">Lyase</keyword>
<reference evidence="4 5" key="1">
    <citation type="submission" date="2019-09" db="EMBL/GenBank/DDBJ databases">
        <title>Polymorphobacter sp. isolated from a lake in China.</title>
        <authorList>
            <person name="Liu Z."/>
        </authorList>
    </citation>
    <scope>NUCLEOTIDE SEQUENCE [LARGE SCALE GENOMIC DNA]</scope>
    <source>
        <strain evidence="4 5">D40P</strain>
    </source>
</reference>
<dbReference type="SUPFAM" id="SSF52096">
    <property type="entry name" value="ClpP/crotonase"/>
    <property type="match status" value="1"/>
</dbReference>
<dbReference type="Proteomes" id="UP000481327">
    <property type="component" value="Unassembled WGS sequence"/>
</dbReference>
<dbReference type="EMBL" id="WIOL01000003">
    <property type="protein sequence ID" value="MQT17361.1"/>
    <property type="molecule type" value="Genomic_DNA"/>
</dbReference>
<name>A0A7C9KIH9_9SPHN</name>